<reference evidence="2 3" key="1">
    <citation type="submission" date="2019-05" db="EMBL/GenBank/DDBJ databases">
        <authorList>
            <person name="Lee S.D."/>
        </authorList>
    </citation>
    <scope>NUCLEOTIDE SEQUENCE [LARGE SCALE GENOMIC DNA]</scope>
    <source>
        <strain evidence="2 3">YC2-7</strain>
    </source>
</reference>
<protein>
    <submittedName>
        <fullName evidence="2">Uncharacterized protein</fullName>
    </submittedName>
</protein>
<sequence length="246" mass="27192">MRRAPAMGADGIMRLVPSAEPPTHSDRPRGDVVLPGSPKLEQDIAWVFPDVASQPISPQLVRHRVRWQWLWAVGVAAHREFIAHVPLNEYWLDAAVRGAHTSIVPAASSVLSDTDKPASTLHVVAGLDRHVDIFGAPTKAQFDAVWWGLRAEFALAQALPETVEPTPLNQLRYASFEGLLEDEYESLLADSGQLWNLLEIYCHGSYDIAALARGQPTMAQLGPRAQKLRRRQNVIVALRATGHRRG</sequence>
<dbReference type="Proteomes" id="UP000535543">
    <property type="component" value="Unassembled WGS sequence"/>
</dbReference>
<evidence type="ECO:0000313" key="3">
    <source>
        <dbReference type="Proteomes" id="UP000535543"/>
    </source>
</evidence>
<name>A0A848KE31_9NOCA</name>
<accession>A0A848KE31</accession>
<evidence type="ECO:0000256" key="1">
    <source>
        <dbReference type="SAM" id="MobiDB-lite"/>
    </source>
</evidence>
<reference evidence="2 3" key="2">
    <citation type="submission" date="2020-06" db="EMBL/GenBank/DDBJ databases">
        <title>Antribacter stalactiti gen. nov., sp. nov., a new member of the family Nacardiaceae isolated from a cave.</title>
        <authorList>
            <person name="Kim I.S."/>
        </authorList>
    </citation>
    <scope>NUCLEOTIDE SEQUENCE [LARGE SCALE GENOMIC DNA]</scope>
    <source>
        <strain evidence="2 3">YC2-7</strain>
    </source>
</reference>
<gene>
    <name evidence="2" type="ORF">FGL95_10220</name>
</gene>
<comment type="caution">
    <text evidence="2">The sequence shown here is derived from an EMBL/GenBank/DDBJ whole genome shotgun (WGS) entry which is preliminary data.</text>
</comment>
<proteinExistence type="predicted"/>
<organism evidence="2 3">
    <name type="scientific">Antrihabitans stalactiti</name>
    <dbReference type="NCBI Taxonomy" id="2584121"/>
    <lineage>
        <taxon>Bacteria</taxon>
        <taxon>Bacillati</taxon>
        <taxon>Actinomycetota</taxon>
        <taxon>Actinomycetes</taxon>
        <taxon>Mycobacteriales</taxon>
        <taxon>Nocardiaceae</taxon>
        <taxon>Antrihabitans</taxon>
    </lineage>
</organism>
<dbReference type="AlphaFoldDB" id="A0A848KE31"/>
<dbReference type="RefSeq" id="WP_169586257.1">
    <property type="nucleotide sequence ID" value="NZ_VCQU01000003.1"/>
</dbReference>
<keyword evidence="3" id="KW-1185">Reference proteome</keyword>
<dbReference type="EMBL" id="VCQU01000003">
    <property type="protein sequence ID" value="NMN95404.1"/>
    <property type="molecule type" value="Genomic_DNA"/>
</dbReference>
<evidence type="ECO:0000313" key="2">
    <source>
        <dbReference type="EMBL" id="NMN95404.1"/>
    </source>
</evidence>
<feature type="region of interest" description="Disordered" evidence="1">
    <location>
        <begin position="1"/>
        <end position="31"/>
    </location>
</feature>